<gene>
    <name evidence="6" type="ORF">Q6348_07005</name>
</gene>
<feature type="domain" description="Zinc finger DksA/TraR C4-type" evidence="5">
    <location>
        <begin position="85"/>
        <end position="116"/>
    </location>
</feature>
<dbReference type="PANTHER" id="PTHR33823">
    <property type="entry name" value="RNA POLYMERASE-BINDING TRANSCRIPTION FACTOR DKSA-RELATED"/>
    <property type="match status" value="1"/>
</dbReference>
<dbReference type="EMBL" id="JAUQYP010000001">
    <property type="protein sequence ID" value="MDO8106944.1"/>
    <property type="molecule type" value="Genomic_DNA"/>
</dbReference>
<dbReference type="PROSITE" id="PS01102">
    <property type="entry name" value="ZF_DKSA_1"/>
    <property type="match status" value="1"/>
</dbReference>
<evidence type="ECO:0000259" key="5">
    <source>
        <dbReference type="Pfam" id="PF01258"/>
    </source>
</evidence>
<keyword evidence="2" id="KW-0863">Zinc-finger</keyword>
<feature type="zinc finger region" description="dksA C4-type" evidence="4">
    <location>
        <begin position="90"/>
        <end position="114"/>
    </location>
</feature>
<dbReference type="RefSeq" id="WP_304600582.1">
    <property type="nucleotide sequence ID" value="NZ_JAUQYP010000001.1"/>
</dbReference>
<dbReference type="InterPro" id="IPR000962">
    <property type="entry name" value="Znf_DskA_TraR"/>
</dbReference>
<keyword evidence="7" id="KW-1185">Reference proteome</keyword>
<keyword evidence="3" id="KW-0862">Zinc</keyword>
<comment type="caution">
    <text evidence="6">The sequence shown here is derived from an EMBL/GenBank/DDBJ whole genome shotgun (WGS) entry which is preliminary data.</text>
</comment>
<reference evidence="6 7" key="1">
    <citation type="submission" date="2023-07" db="EMBL/GenBank/DDBJ databases">
        <title>Description of novel actinomycetes strains, isolated from tidal flat sediment.</title>
        <authorList>
            <person name="Lu C."/>
        </authorList>
    </citation>
    <scope>NUCLEOTIDE SEQUENCE [LARGE SCALE GENOMIC DNA]</scope>
    <source>
        <strain evidence="6 7">SYSU T00b441</strain>
    </source>
</reference>
<organism evidence="6 7">
    <name type="scientific">Actinotalea lenta</name>
    <dbReference type="NCBI Taxonomy" id="3064654"/>
    <lineage>
        <taxon>Bacteria</taxon>
        <taxon>Bacillati</taxon>
        <taxon>Actinomycetota</taxon>
        <taxon>Actinomycetes</taxon>
        <taxon>Micrococcales</taxon>
        <taxon>Cellulomonadaceae</taxon>
        <taxon>Actinotalea</taxon>
    </lineage>
</organism>
<evidence type="ECO:0000256" key="4">
    <source>
        <dbReference type="PROSITE-ProRule" id="PRU00510"/>
    </source>
</evidence>
<dbReference type="SUPFAM" id="SSF57716">
    <property type="entry name" value="Glucocorticoid receptor-like (DNA-binding domain)"/>
    <property type="match status" value="1"/>
</dbReference>
<evidence type="ECO:0000256" key="3">
    <source>
        <dbReference type="ARBA" id="ARBA00022833"/>
    </source>
</evidence>
<evidence type="ECO:0000256" key="2">
    <source>
        <dbReference type="ARBA" id="ARBA00022771"/>
    </source>
</evidence>
<dbReference type="InterPro" id="IPR020458">
    <property type="entry name" value="Znf_DskA_TraR_CS"/>
</dbReference>
<proteinExistence type="predicted"/>
<dbReference type="Proteomes" id="UP001232536">
    <property type="component" value="Unassembled WGS sequence"/>
</dbReference>
<evidence type="ECO:0000313" key="6">
    <source>
        <dbReference type="EMBL" id="MDO8106944.1"/>
    </source>
</evidence>
<dbReference type="Gene3D" id="1.20.120.910">
    <property type="entry name" value="DksA, coiled-coil domain"/>
    <property type="match status" value="1"/>
</dbReference>
<sequence length="129" mass="13548">MPGRPPGDPAAALRDARAGALRRLGGLTGHVDDLVAASAGSNADDEHDPEGATIAFERSQLGALVRRERAQLAEIDAAEARLTAGRYGWCEVCGRPIARERLDVRPTARTCVACAGHASRGAVAGRLRR</sequence>
<dbReference type="PROSITE" id="PS51128">
    <property type="entry name" value="ZF_DKSA_2"/>
    <property type="match status" value="1"/>
</dbReference>
<evidence type="ECO:0000256" key="1">
    <source>
        <dbReference type="ARBA" id="ARBA00022723"/>
    </source>
</evidence>
<keyword evidence="1" id="KW-0479">Metal-binding</keyword>
<name>A0ABT9D9K9_9CELL</name>
<protein>
    <submittedName>
        <fullName evidence="6">TraR/DksA C4-type zinc finger protein</fullName>
    </submittedName>
</protein>
<evidence type="ECO:0000313" key="7">
    <source>
        <dbReference type="Proteomes" id="UP001232536"/>
    </source>
</evidence>
<dbReference type="Pfam" id="PF01258">
    <property type="entry name" value="zf-dskA_traR"/>
    <property type="match status" value="1"/>
</dbReference>
<dbReference type="PANTHER" id="PTHR33823:SF4">
    <property type="entry name" value="GENERAL STRESS PROTEIN 16O"/>
    <property type="match status" value="1"/>
</dbReference>
<accession>A0ABT9D9K9</accession>